<dbReference type="PANTHER" id="PTHR13257:SF0">
    <property type="entry name" value="NUCLEAR PORE COMPLEX PROTEIN NUP88"/>
    <property type="match status" value="1"/>
</dbReference>
<dbReference type="HOGENOM" id="CLU_009483_0_0_1"/>
<dbReference type="KEGG" id="bcom:BAUCODRAFT_36668"/>
<keyword evidence="5" id="KW-0811">Translocation</keyword>
<protein>
    <submittedName>
        <fullName evidence="9">Uncharacterized protein</fullName>
    </submittedName>
</protein>
<dbReference type="GO" id="GO:0006606">
    <property type="term" value="P:protein import into nucleus"/>
    <property type="evidence" value="ECO:0007669"/>
    <property type="project" value="TreeGrafter"/>
</dbReference>
<dbReference type="GO" id="GO:0000056">
    <property type="term" value="P:ribosomal small subunit export from nucleus"/>
    <property type="evidence" value="ECO:0007669"/>
    <property type="project" value="InterPro"/>
</dbReference>
<dbReference type="InterPro" id="IPR036322">
    <property type="entry name" value="WD40_repeat_dom_sf"/>
</dbReference>
<dbReference type="InterPro" id="IPR037700">
    <property type="entry name" value="NUP88/NUP82"/>
</dbReference>
<accession>M2LJ06</accession>
<evidence type="ECO:0000256" key="2">
    <source>
        <dbReference type="ARBA" id="ARBA00022448"/>
    </source>
</evidence>
<feature type="region of interest" description="Disordered" evidence="8">
    <location>
        <begin position="681"/>
        <end position="712"/>
    </location>
</feature>
<gene>
    <name evidence="9" type="ORF">BAUCODRAFT_36668</name>
</gene>
<keyword evidence="10" id="KW-1185">Reference proteome</keyword>
<evidence type="ECO:0000256" key="4">
    <source>
        <dbReference type="ARBA" id="ARBA00022927"/>
    </source>
</evidence>
<sequence>MPHVRSRNPSWLARPSPASRLFEQHDRSSPAHQHDEGPSRRLAHRGTELFVAVGNELRWSDLVSLKASGEAPPAHPEAPYRTLKTSVARPIRQLSVSPSGDCIAIATTHTCHVALLPSSSHLHSGDYTPLRLKTFQLGPTAHVLEQAPLISLLWHPLSPTGNALVTLTQDACIRLWELDRSNRSTFDEPSLAVDLKKLANATSTQADFSASKYGTSVAFSPDNVEMQAAAACFGGRGAEDEHGWASMTLWVAMTEGDVYALCPFLPTKWRAPVTLLPSLSTSVVARQRAVGASEEATESERRVVEQQCAWLADLDAQDPILLAVGDSEYDYDEVYNRPERPGAVAKLQGPFYVGPDLDSGDITDIHVIAPKLDNDAVYDEEYEMLDPGESGLSVGIVCLLTSKGKVQVCLDIDVVEAEWLPAKRSRTFTPDDEDDDKELLLFHTVELCNTEDREESWPTFTPSPLDRYEVFATTKSGINTLDFNPWINMLEDELSSSADEGIDFRLGALLASATTSVNNMVSIPSYDGAKHLDLNAALAIYDPANVGYMLLTLTNGTSHSALLDLPLPASHPYAPDTTDMTAALPAPETQAPYQPAEVFLQPSALPQLIRSANDKRLLGSDLKAAAVRFSPATLQLMTEAHRILSEETHRLGQAAAELFRRCERMQRELREQVKRVGEVGERVERAISGGDDDDDDDDEEGEGGQAVDMRDGRLALRVTDHVDQRVEDARHKTEELHDRVDRLGARMRALGGRKLSTQERGFAEEVERIRHSISLSTTAGVEAAPPTEPGALLRLENSAADLAAHEQEAGRERGGEHAEAGSLVGRLESVRALHEQLLQEAGEVVARLEKGGDGRGDGDGAMGMTEFRRKKMKQVQGLVERETAMLQGVVGRLARLSTG</sequence>
<evidence type="ECO:0000256" key="6">
    <source>
        <dbReference type="ARBA" id="ARBA00023132"/>
    </source>
</evidence>
<reference evidence="9 10" key="1">
    <citation type="journal article" date="2012" name="PLoS Pathog.">
        <title>Diverse lifestyles and strategies of plant pathogenesis encoded in the genomes of eighteen Dothideomycetes fungi.</title>
        <authorList>
            <person name="Ohm R.A."/>
            <person name="Feau N."/>
            <person name="Henrissat B."/>
            <person name="Schoch C.L."/>
            <person name="Horwitz B.A."/>
            <person name="Barry K.W."/>
            <person name="Condon B.J."/>
            <person name="Copeland A.C."/>
            <person name="Dhillon B."/>
            <person name="Glaser F."/>
            <person name="Hesse C.N."/>
            <person name="Kosti I."/>
            <person name="LaButti K."/>
            <person name="Lindquist E.A."/>
            <person name="Lucas S."/>
            <person name="Salamov A.A."/>
            <person name="Bradshaw R.E."/>
            <person name="Ciuffetti L."/>
            <person name="Hamelin R.C."/>
            <person name="Kema G.H.J."/>
            <person name="Lawrence C."/>
            <person name="Scott J.A."/>
            <person name="Spatafora J.W."/>
            <person name="Turgeon B.G."/>
            <person name="de Wit P.J.G.M."/>
            <person name="Zhong S."/>
            <person name="Goodwin S.B."/>
            <person name="Grigoriev I.V."/>
        </authorList>
    </citation>
    <scope>NUCLEOTIDE SEQUENCE [LARGE SCALE GENOMIC DNA]</scope>
    <source>
        <strain evidence="9 10">UAMH 10762</strain>
    </source>
</reference>
<evidence type="ECO:0000256" key="5">
    <source>
        <dbReference type="ARBA" id="ARBA00023010"/>
    </source>
</evidence>
<dbReference type="GO" id="GO:0000055">
    <property type="term" value="P:ribosomal large subunit export from nucleus"/>
    <property type="evidence" value="ECO:0007669"/>
    <property type="project" value="InterPro"/>
</dbReference>
<keyword evidence="3" id="KW-0509">mRNA transport</keyword>
<dbReference type="GO" id="GO:0017056">
    <property type="term" value="F:structural constituent of nuclear pore"/>
    <property type="evidence" value="ECO:0007669"/>
    <property type="project" value="InterPro"/>
</dbReference>
<keyword evidence="7" id="KW-0539">Nucleus</keyword>
<dbReference type="SUPFAM" id="SSF50978">
    <property type="entry name" value="WD40 repeat-like"/>
    <property type="match status" value="1"/>
</dbReference>
<feature type="region of interest" description="Disordered" evidence="8">
    <location>
        <begin position="1"/>
        <end position="43"/>
    </location>
</feature>
<keyword evidence="4" id="KW-0653">Protein transport</keyword>
<evidence type="ECO:0000256" key="3">
    <source>
        <dbReference type="ARBA" id="ARBA00022816"/>
    </source>
</evidence>
<dbReference type="Proteomes" id="UP000011761">
    <property type="component" value="Unassembled WGS sequence"/>
</dbReference>
<name>M2LJ06_BAUPA</name>
<dbReference type="GO" id="GO:0006406">
    <property type="term" value="P:mRNA export from nucleus"/>
    <property type="evidence" value="ECO:0007669"/>
    <property type="project" value="TreeGrafter"/>
</dbReference>
<dbReference type="STRING" id="717646.M2LJ06"/>
<keyword evidence="2" id="KW-0813">Transport</keyword>
<dbReference type="OMA" id="WHPLGVH"/>
<proteinExistence type="predicted"/>
<evidence type="ECO:0000256" key="7">
    <source>
        <dbReference type="ARBA" id="ARBA00023242"/>
    </source>
</evidence>
<dbReference type="EMBL" id="KB445559">
    <property type="protein sequence ID" value="EMC94197.1"/>
    <property type="molecule type" value="Genomic_DNA"/>
</dbReference>
<evidence type="ECO:0000313" key="9">
    <source>
        <dbReference type="EMBL" id="EMC94197.1"/>
    </source>
</evidence>
<feature type="compositionally biased region" description="Basic and acidic residues" evidence="8">
    <location>
        <begin position="22"/>
        <end position="39"/>
    </location>
</feature>
<dbReference type="PANTHER" id="PTHR13257">
    <property type="entry name" value="NUCLEOPORIN NUP84-RELATED"/>
    <property type="match status" value="1"/>
</dbReference>
<feature type="compositionally biased region" description="Acidic residues" evidence="8">
    <location>
        <begin position="690"/>
        <end position="702"/>
    </location>
</feature>
<dbReference type="RefSeq" id="XP_007678682.1">
    <property type="nucleotide sequence ID" value="XM_007680492.1"/>
</dbReference>
<dbReference type="GeneID" id="19113025"/>
<dbReference type="OrthoDB" id="341482at2759"/>
<evidence type="ECO:0000313" key="10">
    <source>
        <dbReference type="Proteomes" id="UP000011761"/>
    </source>
</evidence>
<keyword evidence="6" id="KW-0906">Nuclear pore complex</keyword>
<dbReference type="eggNOG" id="ENOG502QUNM">
    <property type="taxonomic scope" value="Eukaryota"/>
</dbReference>
<dbReference type="InterPro" id="IPR015943">
    <property type="entry name" value="WD40/YVTN_repeat-like_dom_sf"/>
</dbReference>
<comment type="subcellular location">
    <subcellularLocation>
        <location evidence="1">Nucleus</location>
        <location evidence="1">Nuclear pore complex</location>
    </subcellularLocation>
</comment>
<dbReference type="Gene3D" id="2.130.10.10">
    <property type="entry name" value="YVTN repeat-like/Quinoprotein amine dehydrogenase"/>
    <property type="match status" value="1"/>
</dbReference>
<organism evidence="9 10">
    <name type="scientific">Baudoinia panamericana (strain UAMH 10762)</name>
    <name type="common">Angels' share fungus</name>
    <name type="synonym">Baudoinia compniacensis (strain UAMH 10762)</name>
    <dbReference type="NCBI Taxonomy" id="717646"/>
    <lineage>
        <taxon>Eukaryota</taxon>
        <taxon>Fungi</taxon>
        <taxon>Dikarya</taxon>
        <taxon>Ascomycota</taxon>
        <taxon>Pezizomycotina</taxon>
        <taxon>Dothideomycetes</taxon>
        <taxon>Dothideomycetidae</taxon>
        <taxon>Mycosphaerellales</taxon>
        <taxon>Teratosphaeriaceae</taxon>
        <taxon>Baudoinia</taxon>
    </lineage>
</organism>
<dbReference type="AlphaFoldDB" id="M2LJ06"/>
<evidence type="ECO:0000256" key="1">
    <source>
        <dbReference type="ARBA" id="ARBA00004567"/>
    </source>
</evidence>
<evidence type="ECO:0000256" key="8">
    <source>
        <dbReference type="SAM" id="MobiDB-lite"/>
    </source>
</evidence>
<dbReference type="GO" id="GO:0005643">
    <property type="term" value="C:nuclear pore"/>
    <property type="evidence" value="ECO:0007669"/>
    <property type="project" value="UniProtKB-SubCell"/>
</dbReference>